<evidence type="ECO:0000256" key="3">
    <source>
        <dbReference type="ARBA" id="ARBA00023033"/>
    </source>
</evidence>
<evidence type="ECO:0000313" key="5">
    <source>
        <dbReference type="Proteomes" id="UP000076078"/>
    </source>
</evidence>
<dbReference type="Pfam" id="PF04820">
    <property type="entry name" value="Trp_halogenase"/>
    <property type="match status" value="1"/>
</dbReference>
<gene>
    <name evidence="4" type="ORF">DLAC_06918</name>
</gene>
<comment type="similarity">
    <text evidence="1">Belongs to the flavin-dependent halogenase family.</text>
</comment>
<evidence type="ECO:0000313" key="4">
    <source>
        <dbReference type="EMBL" id="KYQ92081.1"/>
    </source>
</evidence>
<dbReference type="AlphaFoldDB" id="A0A151ZDR6"/>
<dbReference type="EMBL" id="LODT01000031">
    <property type="protein sequence ID" value="KYQ92081.1"/>
    <property type="molecule type" value="Genomic_DNA"/>
</dbReference>
<evidence type="ECO:0000256" key="2">
    <source>
        <dbReference type="ARBA" id="ARBA00023002"/>
    </source>
</evidence>
<comment type="caution">
    <text evidence="4">The sequence shown here is derived from an EMBL/GenBank/DDBJ whole genome shotgun (WGS) entry which is preliminary data.</text>
</comment>
<evidence type="ECO:0000256" key="1">
    <source>
        <dbReference type="ARBA" id="ARBA00005706"/>
    </source>
</evidence>
<dbReference type="STRING" id="361077.A0A151ZDR6"/>
<dbReference type="Gene3D" id="3.50.50.60">
    <property type="entry name" value="FAD/NAD(P)-binding domain"/>
    <property type="match status" value="1"/>
</dbReference>
<dbReference type="OrthoDB" id="2647594at2759"/>
<proteinExistence type="inferred from homology"/>
<dbReference type="InterPro" id="IPR050816">
    <property type="entry name" value="Flavin-dep_Halogenase_NPB"/>
</dbReference>
<keyword evidence="5" id="KW-1185">Reference proteome</keyword>
<dbReference type="GO" id="GO:0004497">
    <property type="term" value="F:monooxygenase activity"/>
    <property type="evidence" value="ECO:0007669"/>
    <property type="project" value="UniProtKB-KW"/>
</dbReference>
<name>A0A151ZDR6_TIELA</name>
<keyword evidence="2" id="KW-0560">Oxidoreductase</keyword>
<keyword evidence="3" id="KW-0503">Monooxygenase</keyword>
<dbReference type="SUPFAM" id="SSF51905">
    <property type="entry name" value="FAD/NAD(P)-binding domain"/>
    <property type="match status" value="1"/>
</dbReference>
<dbReference type="InParanoid" id="A0A151ZDR6"/>
<dbReference type="InterPro" id="IPR006905">
    <property type="entry name" value="Flavin_halogenase"/>
</dbReference>
<protein>
    <submittedName>
        <fullName evidence="4">Uncharacterized protein</fullName>
    </submittedName>
</protein>
<organism evidence="4 5">
    <name type="scientific">Tieghemostelium lacteum</name>
    <name type="common">Slime mold</name>
    <name type="synonym">Dictyostelium lacteum</name>
    <dbReference type="NCBI Taxonomy" id="361077"/>
    <lineage>
        <taxon>Eukaryota</taxon>
        <taxon>Amoebozoa</taxon>
        <taxon>Evosea</taxon>
        <taxon>Eumycetozoa</taxon>
        <taxon>Dictyostelia</taxon>
        <taxon>Dictyosteliales</taxon>
        <taxon>Raperosteliaceae</taxon>
        <taxon>Tieghemostelium</taxon>
    </lineage>
</organism>
<sequence>MISLNKKFKYDVVIIGGGIAGLSCCRHLLLTIPELKNQRIALIEPRTLSRNNVREDYKVGESTIEISAMFLTKELQLQDYMIENHPPKFALQYHWPKQIEKTETMDDYYSTWATQNPEIQAFQLNRSKFERDMTKMVIDQGVKYYHGRVKDIDINSGGGAHSVDIQILSNEENFEDQVEIDRVTIQADYIVDASGRNFAIGSRTDNVLKDPKYLNGLQNASTWVRVKNVDKKLFDFNNPNVTASWYYATNHFFGPGYWIWMIPLERGSHDFSIGVSYHRDKIECNQLNTQEKFMKFLEKNQKVVYNLISSGEIVDFHRWPKLAHTSRVFYSHDNWAVIGDAAAIFDPFYSTGIVMMAVEIECLTELLKYKLNKDTDGYNLRLKSFNGLITALTKSICHIIKKHSDHLGNASVMSWRIYIETSSYFGIDIPSYIGKYHLCPDFIKKLLEAHPSSLAVRDTMLETLDDVNNRGLNIGFMDNHRGGQLKIVNWSPVNSWDSDECLALCKYDRQRLNLPYCLQRTTTYQLLMYTMLYIKAYGWRAMFNSNYLFITRNLLSQLPKYYIGSWIHYFKNFSKPNNDYFENAKKDFEQQYSYSVKNQHVPF</sequence>
<dbReference type="PANTHER" id="PTHR43747:SF5">
    <property type="entry name" value="FAD-BINDING DOMAIN-CONTAINING PROTEIN"/>
    <property type="match status" value="1"/>
</dbReference>
<accession>A0A151ZDR6</accession>
<dbReference type="PANTHER" id="PTHR43747">
    <property type="entry name" value="FAD-BINDING PROTEIN"/>
    <property type="match status" value="1"/>
</dbReference>
<dbReference type="PROSITE" id="PS51257">
    <property type="entry name" value="PROKAR_LIPOPROTEIN"/>
    <property type="match status" value="1"/>
</dbReference>
<reference evidence="4 5" key="1">
    <citation type="submission" date="2015-12" db="EMBL/GenBank/DDBJ databases">
        <title>Dictyostelia acquired genes for synthesis and detection of signals that induce cell-type specialization by lateral gene transfer from prokaryotes.</title>
        <authorList>
            <person name="Gloeckner G."/>
            <person name="Schaap P."/>
        </authorList>
    </citation>
    <scope>NUCLEOTIDE SEQUENCE [LARGE SCALE GENOMIC DNA]</scope>
    <source>
        <strain evidence="4 5">TK</strain>
    </source>
</reference>
<dbReference type="InterPro" id="IPR036188">
    <property type="entry name" value="FAD/NAD-bd_sf"/>
</dbReference>
<dbReference type="Proteomes" id="UP000076078">
    <property type="component" value="Unassembled WGS sequence"/>
</dbReference>